<dbReference type="Proteomes" id="UP000233551">
    <property type="component" value="Unassembled WGS sequence"/>
</dbReference>
<dbReference type="AlphaFoldDB" id="A0A2I0HKR4"/>
<feature type="compositionally biased region" description="Basic and acidic residues" evidence="1">
    <location>
        <begin position="1"/>
        <end position="16"/>
    </location>
</feature>
<feature type="compositionally biased region" description="Basic and acidic residues" evidence="1">
    <location>
        <begin position="128"/>
        <end position="150"/>
    </location>
</feature>
<feature type="compositionally biased region" description="Basic residues" evidence="1">
    <location>
        <begin position="117"/>
        <end position="127"/>
    </location>
</feature>
<reference evidence="2 3" key="1">
    <citation type="submission" date="2017-11" db="EMBL/GenBank/DDBJ databases">
        <title>De-novo sequencing of pomegranate (Punica granatum L.) genome.</title>
        <authorList>
            <person name="Akparov Z."/>
            <person name="Amiraslanov A."/>
            <person name="Hajiyeva S."/>
            <person name="Abbasov M."/>
            <person name="Kaur K."/>
            <person name="Hamwieh A."/>
            <person name="Solovyev V."/>
            <person name="Salamov A."/>
            <person name="Braich B."/>
            <person name="Kosarev P."/>
            <person name="Mahmoud A."/>
            <person name="Hajiyev E."/>
            <person name="Babayeva S."/>
            <person name="Izzatullayeva V."/>
            <person name="Mammadov A."/>
            <person name="Mammadov A."/>
            <person name="Sharifova S."/>
            <person name="Ojaghi J."/>
            <person name="Eynullazada K."/>
            <person name="Bayramov B."/>
            <person name="Abdulazimova A."/>
            <person name="Shahmuradov I."/>
        </authorList>
    </citation>
    <scope>NUCLEOTIDE SEQUENCE [LARGE SCALE GENOMIC DNA]</scope>
    <source>
        <strain evidence="3">cv. AG2017</strain>
        <tissue evidence="2">Leaf</tissue>
    </source>
</reference>
<feature type="region of interest" description="Disordered" evidence="1">
    <location>
        <begin position="27"/>
        <end position="72"/>
    </location>
</feature>
<feature type="region of interest" description="Disordered" evidence="1">
    <location>
        <begin position="1"/>
        <end position="20"/>
    </location>
</feature>
<evidence type="ECO:0000256" key="1">
    <source>
        <dbReference type="SAM" id="MobiDB-lite"/>
    </source>
</evidence>
<protein>
    <submittedName>
        <fullName evidence="2">Uncharacterized protein</fullName>
    </submittedName>
</protein>
<keyword evidence="3" id="KW-1185">Reference proteome</keyword>
<comment type="caution">
    <text evidence="2">The sequence shown here is derived from an EMBL/GenBank/DDBJ whole genome shotgun (WGS) entry which is preliminary data.</text>
</comment>
<name>A0A2I0HKR4_PUNGR</name>
<accession>A0A2I0HKR4</accession>
<sequence>MKSGGGRESDGHERRFPPLGDVAMAREAAASTAWATPCPGEASQGSGRLGSRRFSGFRRGRDSGRGNVPGKRTVACRASMSVVAGDRSGWATAACRRWQRDVSERRGEEERGEEKKRKDRRGRKGRGRKEEGAKWKEIKSRGKNEGVRKF</sequence>
<proteinExistence type="predicted"/>
<evidence type="ECO:0000313" key="2">
    <source>
        <dbReference type="EMBL" id="PKI32295.1"/>
    </source>
</evidence>
<evidence type="ECO:0000313" key="3">
    <source>
        <dbReference type="Proteomes" id="UP000233551"/>
    </source>
</evidence>
<organism evidence="2 3">
    <name type="scientific">Punica granatum</name>
    <name type="common">Pomegranate</name>
    <dbReference type="NCBI Taxonomy" id="22663"/>
    <lineage>
        <taxon>Eukaryota</taxon>
        <taxon>Viridiplantae</taxon>
        <taxon>Streptophyta</taxon>
        <taxon>Embryophyta</taxon>
        <taxon>Tracheophyta</taxon>
        <taxon>Spermatophyta</taxon>
        <taxon>Magnoliopsida</taxon>
        <taxon>eudicotyledons</taxon>
        <taxon>Gunneridae</taxon>
        <taxon>Pentapetalae</taxon>
        <taxon>rosids</taxon>
        <taxon>malvids</taxon>
        <taxon>Myrtales</taxon>
        <taxon>Lythraceae</taxon>
        <taxon>Punica</taxon>
    </lineage>
</organism>
<feature type="region of interest" description="Disordered" evidence="1">
    <location>
        <begin position="88"/>
        <end position="150"/>
    </location>
</feature>
<dbReference type="EMBL" id="PGOL01007857">
    <property type="protein sequence ID" value="PKI32295.1"/>
    <property type="molecule type" value="Genomic_DNA"/>
</dbReference>
<feature type="compositionally biased region" description="Basic and acidic residues" evidence="1">
    <location>
        <begin position="98"/>
        <end position="116"/>
    </location>
</feature>
<gene>
    <name evidence="2" type="ORF">CRG98_047314</name>
</gene>